<name>A0A4R6UAI6_9GAMM</name>
<gene>
    <name evidence="2" type="ORF">DFQ45_101218</name>
</gene>
<dbReference type="EMBL" id="SNYK01000001">
    <property type="protein sequence ID" value="TDQ40084.1"/>
    <property type="molecule type" value="Genomic_DNA"/>
</dbReference>
<accession>A0A4R6UAI6</accession>
<feature type="region of interest" description="Disordered" evidence="1">
    <location>
        <begin position="275"/>
        <end position="309"/>
    </location>
</feature>
<feature type="region of interest" description="Disordered" evidence="1">
    <location>
        <begin position="1"/>
        <end position="49"/>
    </location>
</feature>
<dbReference type="RefSeq" id="WP_101496788.1">
    <property type="nucleotide sequence ID" value="NZ_SNYK01000001.1"/>
</dbReference>
<organism evidence="2 3">
    <name type="scientific">Thiopseudomonas denitrificans</name>
    <dbReference type="NCBI Taxonomy" id="1501432"/>
    <lineage>
        <taxon>Bacteria</taxon>
        <taxon>Pseudomonadati</taxon>
        <taxon>Pseudomonadota</taxon>
        <taxon>Gammaproteobacteria</taxon>
        <taxon>Pseudomonadales</taxon>
        <taxon>Pseudomonadaceae</taxon>
        <taxon>Thiopseudomonas</taxon>
    </lineage>
</organism>
<evidence type="ECO:0000313" key="2">
    <source>
        <dbReference type="EMBL" id="TDQ40084.1"/>
    </source>
</evidence>
<keyword evidence="3" id="KW-1185">Reference proteome</keyword>
<evidence type="ECO:0000256" key="1">
    <source>
        <dbReference type="SAM" id="MobiDB-lite"/>
    </source>
</evidence>
<feature type="compositionally biased region" description="Low complexity" evidence="1">
    <location>
        <begin position="185"/>
        <end position="200"/>
    </location>
</feature>
<sequence length="309" mass="32671">MQISTRSFHASFLRLPTATNRPPDDNQSRQGSSAGQVLHERQKKRMQDMEAGIAKLQETKKSTSPKKLATQRAALLKQRLETLKSVMAKLPPGDYKMLAQELKQIAKELAALGKQLGDGSRSVVALPSLSFTAQNGASTTPDAEGMTTAASSAAAEPVASVESALAGLESTQGGPQPEIPEAAALSAQAEAGQMALAAGQNEKENPSSSGKLRLPGTQREDDDDDKALRSVLAEARKLLKETLTLLKIKHQNSDDKESRKLVADAERELEQLDKELSRGGMDLPGNIADMPAGTGAADTSPGGLVDIQA</sequence>
<feature type="region of interest" description="Disordered" evidence="1">
    <location>
        <begin position="133"/>
        <end position="154"/>
    </location>
</feature>
<dbReference type="Proteomes" id="UP000294575">
    <property type="component" value="Unassembled WGS sequence"/>
</dbReference>
<evidence type="ECO:0000313" key="3">
    <source>
        <dbReference type="Proteomes" id="UP000294575"/>
    </source>
</evidence>
<protein>
    <recommendedName>
        <fullName evidence="4">FlxA-like protein</fullName>
    </recommendedName>
</protein>
<comment type="caution">
    <text evidence="2">The sequence shown here is derived from an EMBL/GenBank/DDBJ whole genome shotgun (WGS) entry which is preliminary data.</text>
</comment>
<evidence type="ECO:0008006" key="4">
    <source>
        <dbReference type="Google" id="ProtNLM"/>
    </source>
</evidence>
<dbReference type="AlphaFoldDB" id="A0A4R6UAI6"/>
<proteinExistence type="predicted"/>
<reference evidence="2 3" key="1">
    <citation type="submission" date="2019-03" db="EMBL/GenBank/DDBJ databases">
        <title>Genomic Encyclopedia of Type Strains, Phase IV (KMG-IV): sequencing the most valuable type-strain genomes for metagenomic binning, comparative biology and taxonomic classification.</title>
        <authorList>
            <person name="Goeker M."/>
        </authorList>
    </citation>
    <scope>NUCLEOTIDE SEQUENCE [LARGE SCALE GENOMIC DNA]</scope>
    <source>
        <strain evidence="2 3">DSM 28679</strain>
    </source>
</reference>
<feature type="region of interest" description="Disordered" evidence="1">
    <location>
        <begin position="185"/>
        <end position="225"/>
    </location>
</feature>
<dbReference type="OrthoDB" id="10016056at2"/>